<dbReference type="EMBL" id="JAGPNK010000009">
    <property type="protein sequence ID" value="KAH7313892.1"/>
    <property type="molecule type" value="Genomic_DNA"/>
</dbReference>
<dbReference type="OrthoDB" id="10000533at2759"/>
<dbReference type="Proteomes" id="UP000813444">
    <property type="component" value="Unassembled WGS sequence"/>
</dbReference>
<evidence type="ECO:0000313" key="1">
    <source>
        <dbReference type="EMBL" id="KAH7313892.1"/>
    </source>
</evidence>
<sequence>MAAGQALLPKDAIGEKQRPFTWSSSEAGFLKRPLNGLESFFVMLMNNANPVNDFRRSTTRLPLVSGQQRSDAVPVTQRRLAGRLPLPPRPWWLPQPEGYGGCPGRRPSHRCCCCCCCCRARLARLKSGCHAPSPRTISYLFSVLRNTKVPTCHWVPATQEVHIDGIGMLILADRFVSALASVVRAAVNADPELHHHHHHHRPADTRDGLAASLSLLAPSLGQEPVHSHAVQRSRRWGFLSIALPTTPGSGVCARRQRPGNL</sequence>
<gene>
    <name evidence="1" type="ORF">B0I35DRAFT_279813</name>
</gene>
<proteinExistence type="predicted"/>
<protein>
    <submittedName>
        <fullName evidence="1">Uncharacterized protein</fullName>
    </submittedName>
</protein>
<comment type="caution">
    <text evidence="1">The sequence shown here is derived from an EMBL/GenBank/DDBJ whole genome shotgun (WGS) entry which is preliminary data.</text>
</comment>
<evidence type="ECO:0000313" key="2">
    <source>
        <dbReference type="Proteomes" id="UP000813444"/>
    </source>
</evidence>
<organism evidence="1 2">
    <name type="scientific">Stachybotrys elegans</name>
    <dbReference type="NCBI Taxonomy" id="80388"/>
    <lineage>
        <taxon>Eukaryota</taxon>
        <taxon>Fungi</taxon>
        <taxon>Dikarya</taxon>
        <taxon>Ascomycota</taxon>
        <taxon>Pezizomycotina</taxon>
        <taxon>Sordariomycetes</taxon>
        <taxon>Hypocreomycetidae</taxon>
        <taxon>Hypocreales</taxon>
        <taxon>Stachybotryaceae</taxon>
        <taxon>Stachybotrys</taxon>
    </lineage>
</organism>
<name>A0A8K0WQM5_9HYPO</name>
<accession>A0A8K0WQM5</accession>
<keyword evidence="2" id="KW-1185">Reference proteome</keyword>
<reference evidence="1" key="1">
    <citation type="journal article" date="2021" name="Nat. Commun.">
        <title>Genetic determinants of endophytism in the Arabidopsis root mycobiome.</title>
        <authorList>
            <person name="Mesny F."/>
            <person name="Miyauchi S."/>
            <person name="Thiergart T."/>
            <person name="Pickel B."/>
            <person name="Atanasova L."/>
            <person name="Karlsson M."/>
            <person name="Huettel B."/>
            <person name="Barry K.W."/>
            <person name="Haridas S."/>
            <person name="Chen C."/>
            <person name="Bauer D."/>
            <person name="Andreopoulos W."/>
            <person name="Pangilinan J."/>
            <person name="LaButti K."/>
            <person name="Riley R."/>
            <person name="Lipzen A."/>
            <person name="Clum A."/>
            <person name="Drula E."/>
            <person name="Henrissat B."/>
            <person name="Kohler A."/>
            <person name="Grigoriev I.V."/>
            <person name="Martin F.M."/>
            <person name="Hacquard S."/>
        </authorList>
    </citation>
    <scope>NUCLEOTIDE SEQUENCE</scope>
    <source>
        <strain evidence="1">MPI-CAGE-CH-0235</strain>
    </source>
</reference>
<dbReference type="AlphaFoldDB" id="A0A8K0WQM5"/>